<feature type="domain" description="PilX/PilW C-terminal" evidence="1">
    <location>
        <begin position="78"/>
        <end position="175"/>
    </location>
</feature>
<organism evidence="3 4">
    <name type="scientific">Thiobacter aerophilum</name>
    <dbReference type="NCBI Taxonomy" id="3121275"/>
    <lineage>
        <taxon>Bacteria</taxon>
        <taxon>Pseudomonadati</taxon>
        <taxon>Pseudomonadota</taxon>
        <taxon>Betaproteobacteria</taxon>
        <taxon>Burkholderiales</taxon>
        <taxon>Thiobacteraceae</taxon>
        <taxon>Thiobacter</taxon>
    </lineage>
</organism>
<evidence type="ECO:0000313" key="4">
    <source>
        <dbReference type="Proteomes" id="UP001482231"/>
    </source>
</evidence>
<dbReference type="Proteomes" id="UP001482231">
    <property type="component" value="Unassembled WGS sequence"/>
</dbReference>
<sequence>MNSSQQGSSLIMALLFIVAIGVLTMAALNTTTIQERIVGNSRDRNLAFQAAEAALRDAERDIDANVNVATVFSSTCANGLCTYSTTGVPQFATIDWTNAAVTRTYGAFTGATALANVTQQPRYIIEKLPPPPAVVGESVALGIKPQANRSAYRITALGYGARSETRVMLQSTYVRQQ</sequence>
<comment type="caution">
    <text evidence="3">The sequence shown here is derived from an EMBL/GenBank/DDBJ whole genome shotgun (WGS) entry which is preliminary data.</text>
</comment>
<proteinExistence type="predicted"/>
<dbReference type="InterPro" id="IPR025205">
    <property type="entry name" value="PilX/PilW_C"/>
</dbReference>
<feature type="domain" description="Type 4 fimbrial biogenesis protein PilX N-terminal" evidence="2">
    <location>
        <begin position="6"/>
        <end position="56"/>
    </location>
</feature>
<dbReference type="Pfam" id="PF13681">
    <property type="entry name" value="PilX"/>
    <property type="match status" value="1"/>
</dbReference>
<evidence type="ECO:0000313" key="3">
    <source>
        <dbReference type="EMBL" id="MEO1767976.1"/>
    </source>
</evidence>
<protein>
    <submittedName>
        <fullName evidence="3">PilX N-terminal domain-containing pilus assembly protein</fullName>
    </submittedName>
</protein>
<dbReference type="InterPro" id="IPR025746">
    <property type="entry name" value="PilX_N_dom"/>
</dbReference>
<dbReference type="EMBL" id="JBAJEX010000015">
    <property type="protein sequence ID" value="MEO1767976.1"/>
    <property type="molecule type" value="Genomic_DNA"/>
</dbReference>
<evidence type="ECO:0000259" key="1">
    <source>
        <dbReference type="Pfam" id="PF13681"/>
    </source>
</evidence>
<accession>A0ABV0EH39</accession>
<gene>
    <name evidence="3" type="ORF">V6E02_12230</name>
</gene>
<reference evidence="3 4" key="1">
    <citation type="submission" date="2024-02" db="EMBL/GenBank/DDBJ databases">
        <title>New thermophilic sulfur-oxidizing bacteria from a hot springs of the Uzon caldera (Kamchatka, Russia).</title>
        <authorList>
            <person name="Dukat A.M."/>
            <person name="Elcheninov A.G."/>
            <person name="Frolov E.N."/>
        </authorList>
    </citation>
    <scope>NUCLEOTIDE SEQUENCE [LARGE SCALE GENOMIC DNA]</scope>
    <source>
        <strain evidence="3 4">AK1</strain>
    </source>
</reference>
<evidence type="ECO:0000259" key="2">
    <source>
        <dbReference type="Pfam" id="PF14341"/>
    </source>
</evidence>
<keyword evidence="4" id="KW-1185">Reference proteome</keyword>
<name>A0ABV0EH39_9BURK</name>
<dbReference type="RefSeq" id="WP_347309088.1">
    <property type="nucleotide sequence ID" value="NZ_JBAJEX010000015.1"/>
</dbReference>
<dbReference type="Pfam" id="PF14341">
    <property type="entry name" value="PilX_N"/>
    <property type="match status" value="1"/>
</dbReference>